<dbReference type="AlphaFoldDB" id="A0A101KRP9"/>
<comment type="similarity">
    <text evidence="1">Belongs to the CbxX/CfxQ family.</text>
</comment>
<dbReference type="Gene3D" id="1.10.8.60">
    <property type="match status" value="1"/>
</dbReference>
<dbReference type="PRINTS" id="PR00819">
    <property type="entry name" value="CBXCFQXSUPER"/>
</dbReference>
<dbReference type="SMART" id="SM00382">
    <property type="entry name" value="AAA"/>
    <property type="match status" value="1"/>
</dbReference>
<dbReference type="SUPFAM" id="SSF52540">
    <property type="entry name" value="P-loop containing nucleoside triphosphate hydrolases"/>
    <property type="match status" value="1"/>
</dbReference>
<dbReference type="InterPro" id="IPR003959">
    <property type="entry name" value="ATPase_AAA_core"/>
</dbReference>
<evidence type="ECO:0000259" key="4">
    <source>
        <dbReference type="SMART" id="SM00382"/>
    </source>
</evidence>
<comment type="caution">
    <text evidence="5">The sequence shown here is derived from an EMBL/GenBank/DDBJ whole genome shotgun (WGS) entry which is preliminary data.</text>
</comment>
<proteinExistence type="inferred from homology"/>
<reference evidence="5 6" key="1">
    <citation type="submission" date="2015-12" db="EMBL/GenBank/DDBJ databases">
        <title>Draft genome sequence of Mesorhizobium sp. UFLA 01-765, a multitolerant efficient symbiont and plant-growth promoting strain isolated from Zn-mining soil using Leucaena leucocephala as a trap plant.</title>
        <authorList>
            <person name="Rangel W.M."/>
            <person name="Thijs S."/>
            <person name="Longatti S.M."/>
            <person name="Moreira F.M."/>
            <person name="Weyens N."/>
            <person name="Vangronsveld J."/>
            <person name="Van Hamme J.D."/>
            <person name="Bottos E.M."/>
            <person name="Rineau F."/>
        </authorList>
    </citation>
    <scope>NUCLEOTIDE SEQUENCE [LARGE SCALE GENOMIC DNA]</scope>
    <source>
        <strain evidence="5 6">UFLA 01-765</strain>
    </source>
</reference>
<dbReference type="InterPro" id="IPR000470">
    <property type="entry name" value="CbxX/CfqX_mono"/>
</dbReference>
<evidence type="ECO:0000256" key="2">
    <source>
        <dbReference type="ARBA" id="ARBA00022741"/>
    </source>
</evidence>
<dbReference type="PRINTS" id="PR00820">
    <property type="entry name" value="CBXXCFQX"/>
</dbReference>
<dbReference type="PANTHER" id="PTHR43392:SF2">
    <property type="entry name" value="AAA-TYPE ATPASE FAMILY PROTEIN _ ANKYRIN REPEAT FAMILY PROTEIN"/>
    <property type="match status" value="1"/>
</dbReference>
<keyword evidence="2" id="KW-0547">Nucleotide-binding</keyword>
<dbReference type="InterPro" id="IPR003593">
    <property type="entry name" value="AAA+_ATPase"/>
</dbReference>
<name>A0A101KRP9_RHILI</name>
<dbReference type="InterPro" id="IPR000641">
    <property type="entry name" value="CbxX/CfxQ"/>
</dbReference>
<dbReference type="Proteomes" id="UP000053176">
    <property type="component" value="Unassembled WGS sequence"/>
</dbReference>
<keyword evidence="3" id="KW-0067">ATP-binding</keyword>
<feature type="domain" description="AAA+ ATPase" evidence="4">
    <location>
        <begin position="123"/>
        <end position="262"/>
    </location>
</feature>
<organism evidence="5 6">
    <name type="scientific">Rhizobium loti</name>
    <name type="common">Mesorhizobium loti</name>
    <dbReference type="NCBI Taxonomy" id="381"/>
    <lineage>
        <taxon>Bacteria</taxon>
        <taxon>Pseudomonadati</taxon>
        <taxon>Pseudomonadota</taxon>
        <taxon>Alphaproteobacteria</taxon>
        <taxon>Hyphomicrobiales</taxon>
        <taxon>Phyllobacteriaceae</taxon>
        <taxon>Mesorhizobium</taxon>
    </lineage>
</organism>
<accession>A0A101KRP9</accession>
<protein>
    <submittedName>
        <fullName evidence="5">AAA family ATPase</fullName>
    </submittedName>
</protein>
<dbReference type="Pfam" id="PF00004">
    <property type="entry name" value="AAA"/>
    <property type="match status" value="1"/>
</dbReference>
<dbReference type="InterPro" id="IPR041627">
    <property type="entry name" value="AAA_lid_6"/>
</dbReference>
<gene>
    <name evidence="5" type="ORF">AU467_25705</name>
</gene>
<dbReference type="GO" id="GO:0016887">
    <property type="term" value="F:ATP hydrolysis activity"/>
    <property type="evidence" value="ECO:0007669"/>
    <property type="project" value="InterPro"/>
</dbReference>
<dbReference type="FunFam" id="3.40.50.300:FF:000216">
    <property type="entry name" value="Type VII secretion ATPase EccA"/>
    <property type="match status" value="1"/>
</dbReference>
<dbReference type="Pfam" id="PF17866">
    <property type="entry name" value="AAA_lid_6"/>
    <property type="match status" value="1"/>
</dbReference>
<evidence type="ECO:0000313" key="6">
    <source>
        <dbReference type="Proteomes" id="UP000053176"/>
    </source>
</evidence>
<evidence type="ECO:0000313" key="5">
    <source>
        <dbReference type="EMBL" id="KUM25574.1"/>
    </source>
</evidence>
<evidence type="ECO:0000256" key="1">
    <source>
        <dbReference type="ARBA" id="ARBA00010378"/>
    </source>
</evidence>
<dbReference type="EMBL" id="LPWA01000116">
    <property type="protein sequence ID" value="KUM25574.1"/>
    <property type="molecule type" value="Genomic_DNA"/>
</dbReference>
<dbReference type="PANTHER" id="PTHR43392">
    <property type="entry name" value="AAA-TYPE ATPASE FAMILY PROTEIN / ANKYRIN REPEAT FAMILY PROTEIN"/>
    <property type="match status" value="1"/>
</dbReference>
<dbReference type="GO" id="GO:0005524">
    <property type="term" value="F:ATP binding"/>
    <property type="evidence" value="ECO:0007669"/>
    <property type="project" value="UniProtKB-KW"/>
</dbReference>
<dbReference type="CDD" id="cd00009">
    <property type="entry name" value="AAA"/>
    <property type="match status" value="1"/>
</dbReference>
<evidence type="ECO:0000256" key="3">
    <source>
        <dbReference type="ARBA" id="ARBA00022840"/>
    </source>
</evidence>
<dbReference type="OrthoDB" id="9806903at2"/>
<dbReference type="Gene3D" id="3.40.50.300">
    <property type="entry name" value="P-loop containing nucleotide triphosphate hydrolases"/>
    <property type="match status" value="1"/>
</dbReference>
<sequence length="362" mass="38926">MRFDPTPILLGLAVLIVIVAIAETHAGTIFLIAVAIMAWRLVRADKLGIPAPARAANTAAEPNGQGPSTLAIRRPKDRPLEDVLVELDAMTGWHSVKKEVKKLAAVLKAEQERQRHGISTSDPSLHLVFLGNPGTGKTTAARLMGDVLRALGRLKSGHVVEVDRSQLVAGYVGQTAIKTRAAVEAALDGVLFVDEAYSLAPADAGNDFGREAIETLLKLMEDHRGRLCVIVAGYTQEMRRFLASNPGLASRFTRTLLFEDYTAAELAEILLGLASHEGFVLDDAAVGAAELASVRVEAERGGDKSFGNARAVRTLWERTREAQAMRLATENIGSANRQAVMSIEPQDFEAALAAHERQDIGT</sequence>
<dbReference type="InterPro" id="IPR050773">
    <property type="entry name" value="CbxX/CfxQ_RuBisCO_ESX"/>
</dbReference>
<dbReference type="InterPro" id="IPR027417">
    <property type="entry name" value="P-loop_NTPase"/>
</dbReference>